<dbReference type="InterPro" id="IPR013341">
    <property type="entry name" value="Mandelate_racemase_N_dom"/>
</dbReference>
<dbReference type="InterPro" id="IPR018110">
    <property type="entry name" value="Mandel_Rmase/mucon_lact_enz_CS"/>
</dbReference>
<dbReference type="InterPro" id="IPR029065">
    <property type="entry name" value="Enolase_C-like"/>
</dbReference>
<dbReference type="RefSeq" id="WP_380163691.1">
    <property type="nucleotide sequence ID" value="NZ_JBHTNU010000004.1"/>
</dbReference>
<dbReference type="InterPro" id="IPR034593">
    <property type="entry name" value="DgoD-like"/>
</dbReference>
<gene>
    <name evidence="5" type="ORF">ACFQ4Y_06180</name>
</gene>
<organism evidence="5 6">
    <name type="scientific">Kroppenstedtia sanguinis</name>
    <dbReference type="NCBI Taxonomy" id="1380684"/>
    <lineage>
        <taxon>Bacteria</taxon>
        <taxon>Bacillati</taxon>
        <taxon>Bacillota</taxon>
        <taxon>Bacilli</taxon>
        <taxon>Bacillales</taxon>
        <taxon>Thermoactinomycetaceae</taxon>
        <taxon>Kroppenstedtia</taxon>
    </lineage>
</organism>
<reference evidence="6" key="1">
    <citation type="journal article" date="2019" name="Int. J. Syst. Evol. Microbiol.">
        <title>The Global Catalogue of Microorganisms (GCM) 10K type strain sequencing project: providing services to taxonomists for standard genome sequencing and annotation.</title>
        <authorList>
            <consortium name="The Broad Institute Genomics Platform"/>
            <consortium name="The Broad Institute Genome Sequencing Center for Infectious Disease"/>
            <person name="Wu L."/>
            <person name="Ma J."/>
        </authorList>
    </citation>
    <scope>NUCLEOTIDE SEQUENCE [LARGE SCALE GENOMIC DNA]</scope>
    <source>
        <strain evidence="6">S1</strain>
    </source>
</reference>
<dbReference type="InterPro" id="IPR029017">
    <property type="entry name" value="Enolase-like_N"/>
</dbReference>
<dbReference type="Pfam" id="PF02746">
    <property type="entry name" value="MR_MLE_N"/>
    <property type="match status" value="1"/>
</dbReference>
<evidence type="ECO:0000313" key="6">
    <source>
        <dbReference type="Proteomes" id="UP001597282"/>
    </source>
</evidence>
<dbReference type="Pfam" id="PF13378">
    <property type="entry name" value="MR_MLE_C"/>
    <property type="match status" value="1"/>
</dbReference>
<keyword evidence="6" id="KW-1185">Reference proteome</keyword>
<comment type="similarity">
    <text evidence="2">Belongs to the mandelate racemase/muconate lactonizing enzyme family. GalD subfamily.</text>
</comment>
<dbReference type="SMART" id="SM00922">
    <property type="entry name" value="MR_MLE"/>
    <property type="match status" value="1"/>
</dbReference>
<comment type="caution">
    <text evidence="5">The sequence shown here is derived from an EMBL/GenBank/DDBJ whole genome shotgun (WGS) entry which is preliminary data.</text>
</comment>
<evidence type="ECO:0000256" key="2">
    <source>
        <dbReference type="ARBA" id="ARBA00010339"/>
    </source>
</evidence>
<accession>A0ABW4CAL6</accession>
<dbReference type="InterPro" id="IPR034589">
    <property type="entry name" value="D-mannonate_dehydratase-like"/>
</dbReference>
<protein>
    <submittedName>
        <fullName evidence="5">Enolase C-terminal domain-like protein</fullName>
    </submittedName>
</protein>
<evidence type="ECO:0000256" key="1">
    <source>
        <dbReference type="ARBA" id="ARBA00003553"/>
    </source>
</evidence>
<evidence type="ECO:0000313" key="5">
    <source>
        <dbReference type="EMBL" id="MFD1426526.1"/>
    </source>
</evidence>
<evidence type="ECO:0000259" key="4">
    <source>
        <dbReference type="SMART" id="SM00922"/>
    </source>
</evidence>
<dbReference type="Gene3D" id="3.20.20.120">
    <property type="entry name" value="Enolase-like C-terminal domain"/>
    <property type="match status" value="1"/>
</dbReference>
<dbReference type="PROSITE" id="PS00908">
    <property type="entry name" value="MR_MLE_1"/>
    <property type="match status" value="1"/>
</dbReference>
<dbReference type="PANTHER" id="PTHR48080">
    <property type="entry name" value="D-GALACTONATE DEHYDRATASE-RELATED"/>
    <property type="match status" value="1"/>
</dbReference>
<proteinExistence type="inferred from homology"/>
<feature type="domain" description="Mandelate racemase/muconate lactonizing enzyme C-terminal" evidence="4">
    <location>
        <begin position="132"/>
        <end position="252"/>
    </location>
</feature>
<dbReference type="InterPro" id="IPR036849">
    <property type="entry name" value="Enolase-like_C_sf"/>
</dbReference>
<dbReference type="InterPro" id="IPR013342">
    <property type="entry name" value="Mandelate_racemase_C"/>
</dbReference>
<evidence type="ECO:0000256" key="3">
    <source>
        <dbReference type="ARBA" id="ARBA00022723"/>
    </source>
</evidence>
<name>A0ABW4CAL6_9BACL</name>
<dbReference type="PANTHER" id="PTHR48080:SF6">
    <property type="entry name" value="STARVATION-SENSING PROTEIN RSPA"/>
    <property type="match status" value="1"/>
</dbReference>
<sequence>MTPTIITDIKCFAIKPDRHNLVVVKVETDQGVSGLGCATFQFRPLAVKCMVDEYLKPLLVGRDANQIEDLWHMMSVNSYWRNGPVTNNAISGVDMALWDIKGKLADMPLYQLLGGKARTAIPAYTHAVARDLETLYKEIDKFLAEGYRYIRCQLGFYGGNAMESVDLDQPLEGTYFDPNEYMNTTLKMFESINHKYGYKFQILHDVHERLFPNQAVQFTKRAERFNLFFLEDVLPPDQNEWLAQIRSQTSTPIATGELFNNPMEWKELVAQRRLDFMRAHVSQIGGITPALKLAHFCDAMGVRMAWHTPSDITPIGLAVNTHLNIHLHNAAIQEHMDVPENTQKIFKNIPAPVKGYFYPIDRPGIGVDFLEELAHEFPVKYRPHEWTQSRIPDGTLITP</sequence>
<dbReference type="Gene3D" id="3.30.390.10">
    <property type="entry name" value="Enolase-like, N-terminal domain"/>
    <property type="match status" value="1"/>
</dbReference>
<dbReference type="SFLD" id="SFLDG00033">
    <property type="entry name" value="mannonate_dehydratase"/>
    <property type="match status" value="1"/>
</dbReference>
<dbReference type="SUPFAM" id="SSF54826">
    <property type="entry name" value="Enolase N-terminal domain-like"/>
    <property type="match status" value="1"/>
</dbReference>
<dbReference type="SUPFAM" id="SSF51604">
    <property type="entry name" value="Enolase C-terminal domain-like"/>
    <property type="match status" value="1"/>
</dbReference>
<dbReference type="EMBL" id="JBHTNU010000004">
    <property type="protein sequence ID" value="MFD1426526.1"/>
    <property type="molecule type" value="Genomic_DNA"/>
</dbReference>
<keyword evidence="3" id="KW-0479">Metal-binding</keyword>
<dbReference type="Proteomes" id="UP001597282">
    <property type="component" value="Unassembled WGS sequence"/>
</dbReference>
<dbReference type="SFLD" id="SFLDS00001">
    <property type="entry name" value="Enolase"/>
    <property type="match status" value="1"/>
</dbReference>
<comment type="function">
    <text evidence="1">Has no detectable activity with D-mannonate and with a panel of 70 other acid sugars (in vitro), in spite of the conservation of the residues that are expected to be important for catalytic activity and cofactor binding. May have evolved a divergent function.</text>
</comment>